<dbReference type="OrthoDB" id="7817736at2"/>
<keyword evidence="2" id="KW-1133">Transmembrane helix</keyword>
<dbReference type="PANTHER" id="PTHR30121:SF6">
    <property type="entry name" value="SLR6007 PROTEIN"/>
    <property type="match status" value="1"/>
</dbReference>
<feature type="region of interest" description="Disordered" evidence="1">
    <location>
        <begin position="911"/>
        <end position="935"/>
    </location>
</feature>
<keyword evidence="5" id="KW-1185">Reference proteome</keyword>
<feature type="transmembrane region" description="Helical" evidence="2">
    <location>
        <begin position="34"/>
        <end position="55"/>
    </location>
</feature>
<evidence type="ECO:0000256" key="1">
    <source>
        <dbReference type="SAM" id="MobiDB-lite"/>
    </source>
</evidence>
<keyword evidence="2" id="KW-0472">Membrane</keyword>
<evidence type="ECO:0000259" key="3">
    <source>
        <dbReference type="Pfam" id="PF01580"/>
    </source>
</evidence>
<dbReference type="AlphaFoldDB" id="A0A4U1I9H6"/>
<dbReference type="Pfam" id="PF01580">
    <property type="entry name" value="FtsK_SpoIIIE"/>
    <property type="match status" value="1"/>
</dbReference>
<protein>
    <recommendedName>
        <fullName evidence="3">FtsK domain-containing protein</fullName>
    </recommendedName>
</protein>
<dbReference type="Proteomes" id="UP000305539">
    <property type="component" value="Unassembled WGS sequence"/>
</dbReference>
<dbReference type="PROSITE" id="PS50818">
    <property type="entry name" value="INTEIN_C_TER"/>
    <property type="match status" value="1"/>
</dbReference>
<dbReference type="PANTHER" id="PTHR30121">
    <property type="entry name" value="UNCHARACTERIZED PROTEIN YJGR-RELATED"/>
    <property type="match status" value="1"/>
</dbReference>
<gene>
    <name evidence="4" type="ORF">FAZ69_08410</name>
</gene>
<sequence>MAVERKYRGIEQRDEVRPGQARPDTRSRLTRARAFFATTDGVIAAMLFTPVIALVCIRVPFSGEMILLTTWMFYQFFVNPGHNDPKRTNKAGQVIGKFRLYDFPFRIPAAAKRFDGSYAQARLGNGITFLGREISTKLEIWSSDSDLRTHMLVLGTTGSGKTEFLLGLVYNALVQNSGFLYTDGKGAVDLYHNVFRLARYLGREDDLLVISFLTSGRDFLDKQVDRTTNTMNPFALGSSGMLIELIISLMDDSGGGGDMWKGRAIAFVAGLTRVLCYLRDRGYLLLDANTFIGYFELPVVERVVFQRTITIGGENVVINDPLFERVIEPLKSFVLTLPGYSRDKLGQQEQKTMEQHGFITMQLTRLFGDLSFTYGYIFQTLLGEVDMYDVVINRRILVVLLPSLERAPDSLKMLGKLIVGSIKQMMAGCLGNRLEGSVREIVDARPTNAAVPFYVVLDEYGYYAVLGFAVAPAQARSLGFPQPLRSRIRKGDGTWTTMGEILPDDEILLPTGAKSCVREVRLTGMLPVAGIRLANGRKVDAAYSHHWPVRINGQHVVKTTREVEQAIHAGQEVEFAFTSADGLGFERVEEIVFLGVEPTRCIVVEDELHCYVTDDEIVTHNCITFAAQDFSSLQKASKEEADATWENTNVRIIGRITSGNESETWRRVAGVAGDAQVWEAGRKEHQAGTVLDGYRTNLDASVRDVKRVTYDDLAQQENGEFTFLIGKKHSDGTGGVRVIRARTFYTAVKEIPTKIRINHFLKVEPPSVGSGGDQEMETIATLERLIADALKNGDLAKVFPDDPEEMLRQKRPQLYKVRMWVREASGTLPLDQAIRVAFLSDVNESEVRAAEDARRAKAAAEEADAALARTAQLLKLPLPPVANQAAAGTHAPALAAGGEDLPAAIRAAGANEEGVPESTLGDRGSEPASPVRAPIAPEDARAAVIDFLDSFEHDTPALAQGGAGDTAGEGSAMEPGQAISMLTLRPLDDREEPNKLSSYLEEQIASTDAALGIKKDPLEIRADAKRAVDDIEKMTAYWDGPAQSVPTLQEWDAAVEDLVGAVGRKPPSDR</sequence>
<dbReference type="EMBL" id="SWJE01000004">
    <property type="protein sequence ID" value="TKC90161.1"/>
    <property type="molecule type" value="Genomic_DNA"/>
</dbReference>
<dbReference type="SUPFAM" id="SSF52540">
    <property type="entry name" value="P-loop containing nucleoside triphosphate hydrolases"/>
    <property type="match status" value="1"/>
</dbReference>
<keyword evidence="2" id="KW-0812">Transmembrane</keyword>
<organism evidence="4 5">
    <name type="scientific">Trinickia terrae</name>
    <dbReference type="NCBI Taxonomy" id="2571161"/>
    <lineage>
        <taxon>Bacteria</taxon>
        <taxon>Pseudomonadati</taxon>
        <taxon>Pseudomonadota</taxon>
        <taxon>Betaproteobacteria</taxon>
        <taxon>Burkholderiales</taxon>
        <taxon>Burkholderiaceae</taxon>
        <taxon>Trinickia</taxon>
    </lineage>
</organism>
<accession>A0A4U1I9H6</accession>
<evidence type="ECO:0000313" key="4">
    <source>
        <dbReference type="EMBL" id="TKC90161.1"/>
    </source>
</evidence>
<feature type="domain" description="FtsK" evidence="3">
    <location>
        <begin position="115"/>
        <end position="176"/>
    </location>
</feature>
<comment type="caution">
    <text evidence="4">The sequence shown here is derived from an EMBL/GenBank/DDBJ whole genome shotgun (WGS) entry which is preliminary data.</text>
</comment>
<dbReference type="Gene3D" id="3.40.50.300">
    <property type="entry name" value="P-loop containing nucleotide triphosphate hydrolases"/>
    <property type="match status" value="2"/>
</dbReference>
<dbReference type="SUPFAM" id="SSF51294">
    <property type="entry name" value="Hedgehog/intein (Hint) domain"/>
    <property type="match status" value="1"/>
</dbReference>
<evidence type="ECO:0000256" key="2">
    <source>
        <dbReference type="SAM" id="Phobius"/>
    </source>
</evidence>
<name>A0A4U1I9H6_9BURK</name>
<dbReference type="InterPro" id="IPR036844">
    <property type="entry name" value="Hint_dom_sf"/>
</dbReference>
<dbReference type="InterPro" id="IPR002543">
    <property type="entry name" value="FtsK_dom"/>
</dbReference>
<dbReference type="InterPro" id="IPR027417">
    <property type="entry name" value="P-loop_NTPase"/>
</dbReference>
<proteinExistence type="predicted"/>
<dbReference type="InterPro" id="IPR051162">
    <property type="entry name" value="T4SS_component"/>
</dbReference>
<reference evidence="4 5" key="1">
    <citation type="submission" date="2019-04" db="EMBL/GenBank/DDBJ databases">
        <title>Trinickia sp. 7GSK02, isolated from subtropical forest soil.</title>
        <authorList>
            <person name="Gao Z.-H."/>
            <person name="Qiu L.-H."/>
        </authorList>
    </citation>
    <scope>NUCLEOTIDE SEQUENCE [LARGE SCALE GENOMIC DNA]</scope>
    <source>
        <strain evidence="4 5">7GSK02</strain>
    </source>
</reference>
<evidence type="ECO:0000313" key="5">
    <source>
        <dbReference type="Proteomes" id="UP000305539"/>
    </source>
</evidence>
<dbReference type="RefSeq" id="WP_136893491.1">
    <property type="nucleotide sequence ID" value="NZ_SWJE01000004.1"/>
</dbReference>
<dbReference type="InterPro" id="IPR030934">
    <property type="entry name" value="Intein_C"/>
</dbReference>
<dbReference type="GO" id="GO:0003677">
    <property type="term" value="F:DNA binding"/>
    <property type="evidence" value="ECO:0007669"/>
    <property type="project" value="InterPro"/>
</dbReference>
<dbReference type="GO" id="GO:0005524">
    <property type="term" value="F:ATP binding"/>
    <property type="evidence" value="ECO:0007669"/>
    <property type="project" value="InterPro"/>
</dbReference>